<evidence type="ECO:0000313" key="2">
    <source>
        <dbReference type="EMBL" id="KAK5690906.1"/>
    </source>
</evidence>
<gene>
    <name evidence="2" type="ORF">LTR97_012069</name>
</gene>
<evidence type="ECO:0000313" key="3">
    <source>
        <dbReference type="Proteomes" id="UP001310594"/>
    </source>
</evidence>
<dbReference type="EMBL" id="JAVRQU010000023">
    <property type="protein sequence ID" value="KAK5690906.1"/>
    <property type="molecule type" value="Genomic_DNA"/>
</dbReference>
<feature type="region of interest" description="Disordered" evidence="1">
    <location>
        <begin position="153"/>
        <end position="172"/>
    </location>
</feature>
<comment type="caution">
    <text evidence="2">The sequence shown here is derived from an EMBL/GenBank/DDBJ whole genome shotgun (WGS) entry which is preliminary data.</text>
</comment>
<dbReference type="AlphaFoldDB" id="A0AAN7VXL9"/>
<proteinExistence type="predicted"/>
<evidence type="ECO:0008006" key="4">
    <source>
        <dbReference type="Google" id="ProtNLM"/>
    </source>
</evidence>
<name>A0AAN7VXL9_9PEZI</name>
<dbReference type="Proteomes" id="UP001310594">
    <property type="component" value="Unassembled WGS sequence"/>
</dbReference>
<protein>
    <recommendedName>
        <fullName evidence="4">Fungal N-terminal domain-containing protein</fullName>
    </recommendedName>
</protein>
<evidence type="ECO:0000256" key="1">
    <source>
        <dbReference type="SAM" id="MobiDB-lite"/>
    </source>
</evidence>
<reference evidence="2" key="1">
    <citation type="submission" date="2023-08" db="EMBL/GenBank/DDBJ databases">
        <title>Black Yeasts Isolated from many extreme environments.</title>
        <authorList>
            <person name="Coleine C."/>
            <person name="Stajich J.E."/>
            <person name="Selbmann L."/>
        </authorList>
    </citation>
    <scope>NUCLEOTIDE SEQUENCE</scope>
    <source>
        <strain evidence="2">CCFEE 5810</strain>
    </source>
</reference>
<accession>A0AAN7VXL9</accession>
<organism evidence="2 3">
    <name type="scientific">Elasticomyces elasticus</name>
    <dbReference type="NCBI Taxonomy" id="574655"/>
    <lineage>
        <taxon>Eukaryota</taxon>
        <taxon>Fungi</taxon>
        <taxon>Dikarya</taxon>
        <taxon>Ascomycota</taxon>
        <taxon>Pezizomycotina</taxon>
        <taxon>Dothideomycetes</taxon>
        <taxon>Dothideomycetidae</taxon>
        <taxon>Mycosphaerellales</taxon>
        <taxon>Teratosphaeriaceae</taxon>
        <taxon>Elasticomyces</taxon>
    </lineage>
</organism>
<sequence>MVEGTTVLSSISTGVALTLRITEKIYEIIAVEQEAKDLLKTTAQISNQLAHAKRLRRQKSSILGIDEKAMLDSIFRSTEEAVGTVAKLVEPARADMKVFGDRVRFGTRVQFVFRDMAHIPVSLAKLGIAGSGLNMALTLLCAKAAANDQGSLRLSSEQRAPPSYQESEWLHASRERKLRRKESAATLREVPIIADPSLGWFPARP</sequence>